<feature type="non-terminal residue" evidence="2">
    <location>
        <position position="236"/>
    </location>
</feature>
<accession>A0A0L8I4U5</accession>
<feature type="region of interest" description="Disordered" evidence="1">
    <location>
        <begin position="18"/>
        <end position="41"/>
    </location>
</feature>
<gene>
    <name evidence="2" type="ORF">OCBIM_22035424mg</name>
</gene>
<protein>
    <submittedName>
        <fullName evidence="2">Uncharacterized protein</fullName>
    </submittedName>
</protein>
<dbReference type="EMBL" id="KQ416585">
    <property type="protein sequence ID" value="KOF96354.1"/>
    <property type="molecule type" value="Genomic_DNA"/>
</dbReference>
<reference evidence="2" key="1">
    <citation type="submission" date="2015-07" db="EMBL/GenBank/DDBJ databases">
        <title>MeaNS - Measles Nucleotide Surveillance Program.</title>
        <authorList>
            <person name="Tran T."/>
            <person name="Druce J."/>
        </authorList>
    </citation>
    <scope>NUCLEOTIDE SEQUENCE</scope>
    <source>
        <strain evidence="2">UCB-OBI-ISO-001</strain>
        <tissue evidence="2">Gonad</tissue>
    </source>
</reference>
<organism evidence="2">
    <name type="scientific">Octopus bimaculoides</name>
    <name type="common">California two-spotted octopus</name>
    <dbReference type="NCBI Taxonomy" id="37653"/>
    <lineage>
        <taxon>Eukaryota</taxon>
        <taxon>Metazoa</taxon>
        <taxon>Spiralia</taxon>
        <taxon>Lophotrochozoa</taxon>
        <taxon>Mollusca</taxon>
        <taxon>Cephalopoda</taxon>
        <taxon>Coleoidea</taxon>
        <taxon>Octopodiformes</taxon>
        <taxon>Octopoda</taxon>
        <taxon>Incirrata</taxon>
        <taxon>Octopodidae</taxon>
        <taxon>Octopus</taxon>
    </lineage>
</organism>
<dbReference type="AlphaFoldDB" id="A0A0L8I4U5"/>
<evidence type="ECO:0000313" key="2">
    <source>
        <dbReference type="EMBL" id="KOF96354.1"/>
    </source>
</evidence>
<evidence type="ECO:0000256" key="1">
    <source>
        <dbReference type="SAM" id="MobiDB-lite"/>
    </source>
</evidence>
<sequence>MRILVDAVVSVDVVDGGDDDNAVVLEDADDDDDGDNDDEDDGDDGANDVFYCITLVCLLLPHVASRCLALVPLLPVAFRCLPLSPIVPPPLAFHYLPVSPIVSCCLLLPPIASSYLPLSPAASRRLPLSPILSSCYLLLPSVTSGCFLLSFVFRCHEPHSLLSPLACCKSILEERNPEQHSKLIKYISNEPYNVYNVQTKNGKENECTDPSVQLVLTLSTPKFLVGPLVCRFRMDD</sequence>
<proteinExistence type="predicted"/>
<name>A0A0L8I4U5_OCTBM</name>